<comment type="function">
    <text evidence="8">Functions as both a chaperone and a metalloprotease. Maintains the integrity of the outer membrane by promoting either the assembly or the elimination of outer membrane proteins, depending on their folding state.</text>
</comment>
<dbReference type="PANTHER" id="PTHR22726">
    <property type="entry name" value="METALLOENDOPEPTIDASE OMA1"/>
    <property type="match status" value="1"/>
</dbReference>
<feature type="active site" description="Proton donor" evidence="8">
    <location>
        <position position="205"/>
    </location>
</feature>
<dbReference type="Gene3D" id="1.25.40.10">
    <property type="entry name" value="Tetratricopeptide repeat domain"/>
    <property type="match status" value="1"/>
</dbReference>
<dbReference type="EMBL" id="CP134206">
    <property type="protein sequence ID" value="WND07155.1"/>
    <property type="molecule type" value="Genomic_DNA"/>
</dbReference>
<keyword evidence="1 8" id="KW-0645">Protease</keyword>
<dbReference type="PANTHER" id="PTHR22726:SF1">
    <property type="entry name" value="METALLOENDOPEPTIDASE OMA1, MITOCHONDRIAL"/>
    <property type="match status" value="1"/>
</dbReference>
<gene>
    <name evidence="10" type="ORF">RHP80_14035</name>
</gene>
<comment type="subcellular location">
    <subcellularLocation>
        <location evidence="8">Periplasm</location>
    </subcellularLocation>
</comment>
<feature type="domain" description="Peptidase M48" evidence="9">
    <location>
        <begin position="90"/>
        <end position="257"/>
    </location>
</feature>
<dbReference type="InterPro" id="IPR011990">
    <property type="entry name" value="TPR-like_helical_dom_sf"/>
</dbReference>
<dbReference type="Pfam" id="PF14559">
    <property type="entry name" value="TPR_19"/>
    <property type="match status" value="1"/>
</dbReference>
<dbReference type="InterPro" id="IPR051156">
    <property type="entry name" value="Mito/Outer_Membr_Metalloprot"/>
</dbReference>
<dbReference type="Pfam" id="PF01435">
    <property type="entry name" value="Peptidase_M48"/>
    <property type="match status" value="1"/>
</dbReference>
<reference evidence="10" key="1">
    <citation type="submission" date="2023-09" db="EMBL/GenBank/DDBJ databases">
        <title>Acinetobacter soli.</title>
        <authorList>
            <person name="Kim B."/>
            <person name="Kim D."/>
            <person name="Park D."/>
        </authorList>
    </citation>
    <scope>NUCLEOTIDE SEQUENCE</scope>
    <source>
        <strain evidence="10">2023.05</strain>
    </source>
</reference>
<evidence type="ECO:0000256" key="7">
    <source>
        <dbReference type="ARBA" id="ARBA00023049"/>
    </source>
</evidence>
<evidence type="ECO:0000313" key="11">
    <source>
        <dbReference type="Proteomes" id="UP001256400"/>
    </source>
</evidence>
<dbReference type="Gene3D" id="3.30.2010.10">
    <property type="entry name" value="Metalloproteases ('zincins'), catalytic domain"/>
    <property type="match status" value="1"/>
</dbReference>
<evidence type="ECO:0000256" key="5">
    <source>
        <dbReference type="ARBA" id="ARBA00022801"/>
    </source>
</evidence>
<feature type="active site" evidence="8">
    <location>
        <position position="136"/>
    </location>
</feature>
<dbReference type="SUPFAM" id="SSF48452">
    <property type="entry name" value="TPR-like"/>
    <property type="match status" value="1"/>
</dbReference>
<dbReference type="EC" id="3.4.-.-" evidence="8"/>
<keyword evidence="2 8" id="KW-0479">Metal-binding</keyword>
<dbReference type="HAMAP" id="MF_00997">
    <property type="entry name" value="Protease_BepA"/>
    <property type="match status" value="1"/>
</dbReference>
<dbReference type="InterPro" id="IPR001915">
    <property type="entry name" value="Peptidase_M48"/>
</dbReference>
<keyword evidence="4 8" id="KW-0574">Periplasm</keyword>
<feature type="signal peptide" evidence="8">
    <location>
        <begin position="1"/>
        <end position="19"/>
    </location>
</feature>
<proteinExistence type="inferred from homology"/>
<organism evidence="10 11">
    <name type="scientific">Acinetobacter soli</name>
    <dbReference type="NCBI Taxonomy" id="487316"/>
    <lineage>
        <taxon>Bacteria</taxon>
        <taxon>Pseudomonadati</taxon>
        <taxon>Pseudomonadota</taxon>
        <taxon>Gammaproteobacteria</taxon>
        <taxon>Moraxellales</taxon>
        <taxon>Moraxellaceae</taxon>
        <taxon>Acinetobacter</taxon>
    </lineage>
</organism>
<dbReference type="InterPro" id="IPR030873">
    <property type="entry name" value="Protease_BepA"/>
</dbReference>
<evidence type="ECO:0000256" key="2">
    <source>
        <dbReference type="ARBA" id="ARBA00022723"/>
    </source>
</evidence>
<feature type="binding site" evidence="8">
    <location>
        <position position="135"/>
    </location>
    <ligand>
        <name>Zn(2+)</name>
        <dbReference type="ChEBI" id="CHEBI:29105"/>
        <note>catalytic</note>
    </ligand>
</feature>
<comment type="cofactor">
    <cofactor evidence="8">
        <name>Zn(2+)</name>
        <dbReference type="ChEBI" id="CHEBI:29105"/>
    </cofactor>
    <text evidence="8">Binds 1 zinc ion per subunit.</text>
</comment>
<feature type="binding site" evidence="8">
    <location>
        <position position="139"/>
    </location>
    <ligand>
        <name>Zn(2+)</name>
        <dbReference type="ChEBI" id="CHEBI:29105"/>
        <note>catalytic</note>
    </ligand>
</feature>
<sequence length="481" mass="53745" precursor="true">MKRSIMILGVTAVATLASAHSDFNFADHSVHFDVPEISSGVGLIDQQKEKQIGEKVYREIQKQLPVMHDPWLQDQYAQIFFRILGQTQMSQPVGLVILKSPQINAFAVPGGLFALNTGLIANAQNIDEVAGVMAHEVAHVTQRHYSRSQEAFKGQGLLALAGILVGAALATKSNGEAGSALMLGTQAALIDKQLTYSRNQEREADRIGMQYMYAAGYNPQSMADFFETMQRSSVGIGFLPDFWMTHPLTTERMSEARLRANQLPKVTHSLYDPNFQILKWYTAAVSNQVTEEQLKTIVKQGNNEAKFGLAAFYLNRGDSQATQNVLDSLPDSLKQHTLFALIQTDVYLDQHKYEQAYAIINAAQKVMPENRALSYKLATVYIQQSKSSQAQQLVQKFINQNPRDIEAWRLMQQTAALQPQTSVNQINALRYRAEVQFWSGNEENAIKSMLHAQRLATTNAALSARIDQRLKEMQADHALNI</sequence>
<dbReference type="GO" id="GO:0004222">
    <property type="term" value="F:metalloendopeptidase activity"/>
    <property type="evidence" value="ECO:0007669"/>
    <property type="project" value="InterPro"/>
</dbReference>
<evidence type="ECO:0000256" key="8">
    <source>
        <dbReference type="HAMAP-Rule" id="MF_00997"/>
    </source>
</evidence>
<evidence type="ECO:0000259" key="9">
    <source>
        <dbReference type="Pfam" id="PF01435"/>
    </source>
</evidence>
<feature type="binding site" evidence="8">
    <location>
        <position position="201"/>
    </location>
    <ligand>
        <name>Zn(2+)</name>
        <dbReference type="ChEBI" id="CHEBI:29105"/>
        <note>catalytic</note>
    </ligand>
</feature>
<keyword evidence="6 8" id="KW-0862">Zinc</keyword>
<keyword evidence="7 8" id="KW-0482">Metalloprotease</keyword>
<comment type="similarity">
    <text evidence="8">Belongs to the peptidase M48 family. BepA subfamily.</text>
</comment>
<protein>
    <recommendedName>
        <fullName evidence="8">Putative beta-barrel assembly-enhancing protease</fullName>
        <ecNumber evidence="8">3.4.-.-</ecNumber>
    </recommendedName>
</protein>
<evidence type="ECO:0000313" key="10">
    <source>
        <dbReference type="EMBL" id="WND07155.1"/>
    </source>
</evidence>
<keyword evidence="3 8" id="KW-0732">Signal</keyword>
<dbReference type="GO" id="GO:0042597">
    <property type="term" value="C:periplasmic space"/>
    <property type="evidence" value="ECO:0007669"/>
    <property type="project" value="UniProtKB-SubCell"/>
</dbReference>
<dbReference type="GO" id="GO:0016020">
    <property type="term" value="C:membrane"/>
    <property type="evidence" value="ECO:0007669"/>
    <property type="project" value="InterPro"/>
</dbReference>
<evidence type="ECO:0000256" key="4">
    <source>
        <dbReference type="ARBA" id="ARBA00022764"/>
    </source>
</evidence>
<dbReference type="GO" id="GO:0051603">
    <property type="term" value="P:proteolysis involved in protein catabolic process"/>
    <property type="evidence" value="ECO:0007669"/>
    <property type="project" value="TreeGrafter"/>
</dbReference>
<evidence type="ECO:0000256" key="3">
    <source>
        <dbReference type="ARBA" id="ARBA00022729"/>
    </source>
</evidence>
<keyword evidence="5 8" id="KW-0378">Hydrolase</keyword>
<dbReference type="Proteomes" id="UP001256400">
    <property type="component" value="Chromosome"/>
</dbReference>
<name>A0AB38Z127_9GAMM</name>
<feature type="chain" id="PRO_5044030552" description="Putative beta-barrel assembly-enhancing protease" evidence="8">
    <location>
        <begin position="20"/>
        <end position="481"/>
    </location>
</feature>
<accession>A0AB38Z127</accession>
<dbReference type="AlphaFoldDB" id="A0AB38Z127"/>
<evidence type="ECO:0000256" key="6">
    <source>
        <dbReference type="ARBA" id="ARBA00022833"/>
    </source>
</evidence>
<evidence type="ECO:0000256" key="1">
    <source>
        <dbReference type="ARBA" id="ARBA00022670"/>
    </source>
</evidence>
<dbReference type="GO" id="GO:0008270">
    <property type="term" value="F:zinc ion binding"/>
    <property type="evidence" value="ECO:0007669"/>
    <property type="project" value="UniProtKB-UniRule"/>
</dbReference>